<protein>
    <submittedName>
        <fullName evidence="2">Serine/threonine-protein phosphatase</fullName>
    </submittedName>
</protein>
<dbReference type="CDD" id="cd00143">
    <property type="entry name" value="PP2Cc"/>
    <property type="match status" value="1"/>
</dbReference>
<dbReference type="PROSITE" id="PS51746">
    <property type="entry name" value="PPM_2"/>
    <property type="match status" value="1"/>
</dbReference>
<feature type="domain" description="PPM-type phosphatase" evidence="1">
    <location>
        <begin position="2"/>
        <end position="243"/>
    </location>
</feature>
<dbReference type="Proteomes" id="UP000321548">
    <property type="component" value="Unassembled WGS sequence"/>
</dbReference>
<dbReference type="InterPro" id="IPR036457">
    <property type="entry name" value="PPM-type-like_dom_sf"/>
</dbReference>
<keyword evidence="3" id="KW-1185">Reference proteome</keyword>
<dbReference type="SUPFAM" id="SSF81606">
    <property type="entry name" value="PP2C-like"/>
    <property type="match status" value="1"/>
</dbReference>
<dbReference type="RefSeq" id="WP_147703837.1">
    <property type="nucleotide sequence ID" value="NZ_VDUY01000003.1"/>
</dbReference>
<gene>
    <name evidence="2" type="ORF">FHP08_07510</name>
</gene>
<dbReference type="InterPro" id="IPR001932">
    <property type="entry name" value="PPM-type_phosphatase-like_dom"/>
</dbReference>
<evidence type="ECO:0000313" key="3">
    <source>
        <dbReference type="Proteomes" id="UP000321548"/>
    </source>
</evidence>
<sequence>MRFSIYQDSLIGERQLNQDRMGYCFTRESLLMLVADGMGGHLHGEIAAQMALQAAAAMFQAQARPRLADPAVFLDVALRRGHREILNFQRANRLPDAPRTTIVACVVQQGQAWWAHAGDSRFYWLREGAVLARTRDHSKVQNLVDLGLLEPEEADGHPERNKVLNCLGSPFEPTIEMGGPQALVPGDTLLLCSDGVWGPLTDAGLVATLGADTALVGVPMLVRRAVEAGGALADNATALAMTWEGEEDTGRGLSSALVPDGAITTTISVGPPEGAAAPDAISEDEIERTIREIRDAIARTGGNR</sequence>
<dbReference type="EMBL" id="VDUY01000003">
    <property type="protein sequence ID" value="TXL65922.1"/>
    <property type="molecule type" value="Genomic_DNA"/>
</dbReference>
<dbReference type="OrthoDB" id="9801841at2"/>
<evidence type="ECO:0000259" key="1">
    <source>
        <dbReference type="PROSITE" id="PS51746"/>
    </source>
</evidence>
<name>A0A5C8NXZ4_9BURK</name>
<dbReference type="Pfam" id="PF13672">
    <property type="entry name" value="PP2C_2"/>
    <property type="match status" value="1"/>
</dbReference>
<dbReference type="Gene3D" id="3.60.40.10">
    <property type="entry name" value="PPM-type phosphatase domain"/>
    <property type="match status" value="1"/>
</dbReference>
<evidence type="ECO:0000313" key="2">
    <source>
        <dbReference type="EMBL" id="TXL65922.1"/>
    </source>
</evidence>
<dbReference type="AlphaFoldDB" id="A0A5C8NXZ4"/>
<reference evidence="2 3" key="1">
    <citation type="submission" date="2019-06" db="EMBL/GenBank/DDBJ databases">
        <title>Quisquiliibacterium sp. nov., isolated from a maize field.</title>
        <authorList>
            <person name="Lin S.-Y."/>
            <person name="Tsai C.-F."/>
            <person name="Young C.-C."/>
        </authorList>
    </citation>
    <scope>NUCLEOTIDE SEQUENCE [LARGE SCALE GENOMIC DNA]</scope>
    <source>
        <strain evidence="2 3">CC-CFT501</strain>
    </source>
</reference>
<accession>A0A5C8NXZ4</accession>
<dbReference type="SMART" id="SM00331">
    <property type="entry name" value="PP2C_SIG"/>
    <property type="match status" value="1"/>
</dbReference>
<comment type="caution">
    <text evidence="2">The sequence shown here is derived from an EMBL/GenBank/DDBJ whole genome shotgun (WGS) entry which is preliminary data.</text>
</comment>
<proteinExistence type="predicted"/>
<dbReference type="SMART" id="SM00332">
    <property type="entry name" value="PP2Cc"/>
    <property type="match status" value="1"/>
</dbReference>
<organism evidence="2 3">
    <name type="scientific">Zeimonas arvi</name>
    <dbReference type="NCBI Taxonomy" id="2498847"/>
    <lineage>
        <taxon>Bacteria</taxon>
        <taxon>Pseudomonadati</taxon>
        <taxon>Pseudomonadota</taxon>
        <taxon>Betaproteobacteria</taxon>
        <taxon>Burkholderiales</taxon>
        <taxon>Burkholderiaceae</taxon>
        <taxon>Zeimonas</taxon>
    </lineage>
</organism>